<keyword evidence="1" id="KW-1133">Transmembrane helix</keyword>
<feature type="transmembrane region" description="Helical" evidence="1">
    <location>
        <begin position="6"/>
        <end position="26"/>
    </location>
</feature>
<dbReference type="EMBL" id="JASSPP010000005">
    <property type="protein sequence ID" value="MDK9580679.1"/>
    <property type="molecule type" value="Genomic_DNA"/>
</dbReference>
<proteinExistence type="predicted"/>
<dbReference type="Proteomes" id="UP001225134">
    <property type="component" value="Unassembled WGS sequence"/>
</dbReference>
<keyword evidence="3" id="KW-1185">Reference proteome</keyword>
<keyword evidence="1" id="KW-0472">Membrane</keyword>
<organism evidence="2 3">
    <name type="scientific">Sneathia sanguinegens</name>
    <dbReference type="NCBI Taxonomy" id="40543"/>
    <lineage>
        <taxon>Bacteria</taxon>
        <taxon>Fusobacteriati</taxon>
        <taxon>Fusobacteriota</taxon>
        <taxon>Fusobacteriia</taxon>
        <taxon>Fusobacteriales</taxon>
        <taxon>Leptotrichiaceae</taxon>
        <taxon>Sneathia</taxon>
    </lineage>
</organism>
<evidence type="ECO:0000313" key="3">
    <source>
        <dbReference type="Proteomes" id="UP001225134"/>
    </source>
</evidence>
<feature type="transmembrane region" description="Helical" evidence="1">
    <location>
        <begin position="33"/>
        <end position="53"/>
    </location>
</feature>
<evidence type="ECO:0000313" key="2">
    <source>
        <dbReference type="EMBL" id="MDK9580679.1"/>
    </source>
</evidence>
<gene>
    <name evidence="2" type="ORF">QQA45_04020</name>
</gene>
<protein>
    <submittedName>
        <fullName evidence="2">Uncharacterized protein</fullName>
    </submittedName>
</protein>
<name>A0ABT7HJI0_9FUSO</name>
<accession>A0ABT7HJI0</accession>
<feature type="transmembrane region" description="Helical" evidence="1">
    <location>
        <begin position="73"/>
        <end position="90"/>
    </location>
</feature>
<evidence type="ECO:0000256" key="1">
    <source>
        <dbReference type="SAM" id="Phobius"/>
    </source>
</evidence>
<feature type="transmembrane region" description="Helical" evidence="1">
    <location>
        <begin position="97"/>
        <end position="118"/>
    </location>
</feature>
<comment type="caution">
    <text evidence="2">The sequence shown here is derived from an EMBL/GenBank/DDBJ whole genome shotgun (WGS) entry which is preliminary data.</text>
</comment>
<sequence>MIIIEYFSIVLIYLKLCLAIILLFGFFNKAKEINFLCIFTLFIELISILISIFTNKLASLQPFFLTYYQKNWPYPNLIFLLIVSILLLLYKGIDDNLIFLHKFLVAIYLFISAFPYILLL</sequence>
<reference evidence="2 3" key="1">
    <citation type="submission" date="2023-06" db="EMBL/GenBank/DDBJ databases">
        <title>Antibody response to the Sneathia vaginalis cytopathogenic toxin A during pregnancy.</title>
        <authorList>
            <person name="Mccoy Z.T."/>
            <person name="Serrano M.G."/>
            <person name="Spaine K."/>
            <person name="Edwards D.J."/>
            <person name="Buck G.A."/>
            <person name="Jefferson K."/>
        </authorList>
    </citation>
    <scope>NUCLEOTIDE SEQUENCE [LARGE SCALE GENOMIC DNA]</scope>
    <source>
        <strain evidence="2 3">CCUG 42621</strain>
    </source>
</reference>
<keyword evidence="1" id="KW-0812">Transmembrane</keyword>
<dbReference type="RefSeq" id="WP_285152954.1">
    <property type="nucleotide sequence ID" value="NZ_CAUPPJ010000019.1"/>
</dbReference>